<proteinExistence type="predicted"/>
<feature type="non-terminal residue" evidence="1">
    <location>
        <position position="1"/>
    </location>
</feature>
<accession>A0A0F8X7B3</accession>
<gene>
    <name evidence="1" type="ORF">LCGC14_2981600</name>
</gene>
<organism evidence="1">
    <name type="scientific">marine sediment metagenome</name>
    <dbReference type="NCBI Taxonomy" id="412755"/>
    <lineage>
        <taxon>unclassified sequences</taxon>
        <taxon>metagenomes</taxon>
        <taxon>ecological metagenomes</taxon>
    </lineage>
</organism>
<dbReference type="AlphaFoldDB" id="A0A0F8X7B3"/>
<reference evidence="1" key="1">
    <citation type="journal article" date="2015" name="Nature">
        <title>Complex archaea that bridge the gap between prokaryotes and eukaryotes.</title>
        <authorList>
            <person name="Spang A."/>
            <person name="Saw J.H."/>
            <person name="Jorgensen S.L."/>
            <person name="Zaremba-Niedzwiedzka K."/>
            <person name="Martijn J."/>
            <person name="Lind A.E."/>
            <person name="van Eijk R."/>
            <person name="Schleper C."/>
            <person name="Guy L."/>
            <person name="Ettema T.J."/>
        </authorList>
    </citation>
    <scope>NUCLEOTIDE SEQUENCE</scope>
</reference>
<evidence type="ECO:0000313" key="1">
    <source>
        <dbReference type="EMBL" id="KKK64698.1"/>
    </source>
</evidence>
<sequence>ELEENGASILDTLRDRLTATRATNLDELGAANIPTDIDTLITGVVVKSMNTDVNDAVSFDADVYAEFLDLANGIDTDLTVRQFARLVAAALYGKASGLATTSAKYRNIPDDVDAITATVDADGNRSAVTLDKT</sequence>
<name>A0A0F8X7B3_9ZZZZ</name>
<dbReference type="EMBL" id="LAZR01060907">
    <property type="protein sequence ID" value="KKK64698.1"/>
    <property type="molecule type" value="Genomic_DNA"/>
</dbReference>
<comment type="caution">
    <text evidence="1">The sequence shown here is derived from an EMBL/GenBank/DDBJ whole genome shotgun (WGS) entry which is preliminary data.</text>
</comment>
<protein>
    <submittedName>
        <fullName evidence="1">Uncharacterized protein</fullName>
    </submittedName>
</protein>